<dbReference type="Proteomes" id="UP000001876">
    <property type="component" value="Unassembled WGS sequence"/>
</dbReference>
<dbReference type="RefSeq" id="XP_003058963.1">
    <property type="nucleotide sequence ID" value="XM_003058917.1"/>
</dbReference>
<keyword evidence="6" id="KW-0444">Lipid biosynthesis</keyword>
<evidence type="ECO:0000313" key="16">
    <source>
        <dbReference type="EMBL" id="EEH57418.1"/>
    </source>
</evidence>
<dbReference type="GO" id="GO:0006071">
    <property type="term" value="P:glycerol metabolic process"/>
    <property type="evidence" value="ECO:0007669"/>
    <property type="project" value="UniProtKB-KW"/>
</dbReference>
<evidence type="ECO:0000256" key="13">
    <source>
        <dbReference type="ARBA" id="ARBA00023136"/>
    </source>
</evidence>
<evidence type="ECO:0000256" key="10">
    <source>
        <dbReference type="ARBA" id="ARBA00022824"/>
    </source>
</evidence>
<reference evidence="16 17" key="1">
    <citation type="journal article" date="2009" name="Science">
        <title>Green evolution and dynamic adaptations revealed by genomes of the marine picoeukaryotes Micromonas.</title>
        <authorList>
            <person name="Worden A.Z."/>
            <person name="Lee J.H."/>
            <person name="Mock T."/>
            <person name="Rouze P."/>
            <person name="Simmons M.P."/>
            <person name="Aerts A.L."/>
            <person name="Allen A.E."/>
            <person name="Cuvelier M.L."/>
            <person name="Derelle E."/>
            <person name="Everett M.V."/>
            <person name="Foulon E."/>
            <person name="Grimwood J."/>
            <person name="Gundlach H."/>
            <person name="Henrissat B."/>
            <person name="Napoli C."/>
            <person name="McDonald S.M."/>
            <person name="Parker M.S."/>
            <person name="Rombauts S."/>
            <person name="Salamov A."/>
            <person name="Von Dassow P."/>
            <person name="Badger J.H."/>
            <person name="Coutinho P.M."/>
            <person name="Demir E."/>
            <person name="Dubchak I."/>
            <person name="Gentemann C."/>
            <person name="Eikrem W."/>
            <person name="Gready J.E."/>
            <person name="John U."/>
            <person name="Lanier W."/>
            <person name="Lindquist E.A."/>
            <person name="Lucas S."/>
            <person name="Mayer K.F."/>
            <person name="Moreau H."/>
            <person name="Not F."/>
            <person name="Otillar R."/>
            <person name="Panaud O."/>
            <person name="Pangilinan J."/>
            <person name="Paulsen I."/>
            <person name="Piegu B."/>
            <person name="Poliakov A."/>
            <person name="Robbens S."/>
            <person name="Schmutz J."/>
            <person name="Toulza E."/>
            <person name="Wyss T."/>
            <person name="Zelensky A."/>
            <person name="Zhou K."/>
            <person name="Armbrust E.V."/>
            <person name="Bhattacharya D."/>
            <person name="Goodenough U.W."/>
            <person name="Van de Peer Y."/>
            <person name="Grigoriev I.V."/>
        </authorList>
    </citation>
    <scope>NUCLEOTIDE SEQUENCE [LARGE SCALE GENOMIC DNA]</scope>
    <source>
        <strain evidence="16 17">CCMP1545</strain>
    </source>
</reference>
<dbReference type="KEGG" id="mpp:MICPUCDRAFT_58289"/>
<keyword evidence="8 15" id="KW-0812">Transmembrane</keyword>
<dbReference type="GeneID" id="9684402"/>
<name>C1MRZ7_MICPC</name>
<keyword evidence="10" id="KW-0256">Endoplasmic reticulum</keyword>
<keyword evidence="13 15" id="KW-0472">Membrane</keyword>
<dbReference type="AlphaFoldDB" id="C1MRZ7"/>
<protein>
    <recommendedName>
        <fullName evidence="5">diacylglycerol O-acyltransferase</fullName>
        <ecNumber evidence="5">2.3.1.20</ecNumber>
    </recommendedName>
</protein>
<keyword evidence="14" id="KW-0012">Acyltransferase</keyword>
<dbReference type="GO" id="GO:0019432">
    <property type="term" value="P:triglyceride biosynthetic process"/>
    <property type="evidence" value="ECO:0007669"/>
    <property type="project" value="TreeGrafter"/>
</dbReference>
<evidence type="ECO:0000256" key="4">
    <source>
        <dbReference type="ARBA" id="ARBA00005420"/>
    </source>
</evidence>
<evidence type="ECO:0000256" key="6">
    <source>
        <dbReference type="ARBA" id="ARBA00022516"/>
    </source>
</evidence>
<comment type="pathway">
    <text evidence="2">Glycerolipid metabolism; triacylglycerol biosynthesis.</text>
</comment>
<comment type="pathway">
    <text evidence="3">Lipid metabolism.</text>
</comment>
<keyword evidence="9" id="KW-0319">Glycerol metabolism</keyword>
<evidence type="ECO:0000256" key="3">
    <source>
        <dbReference type="ARBA" id="ARBA00005189"/>
    </source>
</evidence>
<dbReference type="InterPro" id="IPR007130">
    <property type="entry name" value="DAGAT"/>
</dbReference>
<sequence>MLFGELRNPWWHAPTMFWSGERSRDAHLWREHLRNRERMHAEIISMGVRDVPWSSRRRLLGVILTCVTFALWVVAGVASLVLLAIGGRATRCLVAAYYLVSTLYKTPMNARMLRYAAELEVGEMNGWRLIVKATNVDCGARNHLFCSHPHGLYCAGVSLNLILSAKGLASVRATHIRLFVHSLLASAFPIVKDWVRALGFLPCARETMRDVLERGENGCVVPGGVREVVYAGRCDVERLYLKNVYGFVKLAMRTGTPLVPVYTFGESLRRVLYTGPHTTAFAW</sequence>
<dbReference type="STRING" id="564608.C1MRZ7"/>
<dbReference type="PANTHER" id="PTHR12317">
    <property type="entry name" value="DIACYLGLYCEROL O-ACYLTRANSFERASE"/>
    <property type="match status" value="1"/>
</dbReference>
<evidence type="ECO:0000256" key="1">
    <source>
        <dbReference type="ARBA" id="ARBA00004477"/>
    </source>
</evidence>
<feature type="transmembrane region" description="Helical" evidence="15">
    <location>
        <begin position="59"/>
        <end position="85"/>
    </location>
</feature>
<evidence type="ECO:0000256" key="11">
    <source>
        <dbReference type="ARBA" id="ARBA00022989"/>
    </source>
</evidence>
<dbReference type="EC" id="2.3.1.20" evidence="5"/>
<keyword evidence="17" id="KW-1185">Reference proteome</keyword>
<keyword evidence="11 15" id="KW-1133">Transmembrane helix</keyword>
<accession>C1MRZ7</accession>
<evidence type="ECO:0000256" key="2">
    <source>
        <dbReference type="ARBA" id="ARBA00004771"/>
    </source>
</evidence>
<dbReference type="PANTHER" id="PTHR12317:SF0">
    <property type="entry name" value="ACYLTRANSFERASE"/>
    <property type="match status" value="1"/>
</dbReference>
<dbReference type="EMBL" id="GG663739">
    <property type="protein sequence ID" value="EEH57418.1"/>
    <property type="molecule type" value="Genomic_DNA"/>
</dbReference>
<proteinExistence type="inferred from homology"/>
<dbReference type="OrthoDB" id="264532at2759"/>
<evidence type="ECO:0000256" key="14">
    <source>
        <dbReference type="ARBA" id="ARBA00023315"/>
    </source>
</evidence>
<comment type="subcellular location">
    <subcellularLocation>
        <location evidence="1">Endoplasmic reticulum membrane</location>
        <topology evidence="1">Multi-pass membrane protein</topology>
    </subcellularLocation>
</comment>
<evidence type="ECO:0000256" key="9">
    <source>
        <dbReference type="ARBA" id="ARBA00022798"/>
    </source>
</evidence>
<comment type="similarity">
    <text evidence="4">Belongs to the diacylglycerol acyltransferase family.</text>
</comment>
<evidence type="ECO:0000256" key="5">
    <source>
        <dbReference type="ARBA" id="ARBA00013244"/>
    </source>
</evidence>
<organism evidence="17">
    <name type="scientific">Micromonas pusilla (strain CCMP1545)</name>
    <name type="common">Picoplanktonic green alga</name>
    <dbReference type="NCBI Taxonomy" id="564608"/>
    <lineage>
        <taxon>Eukaryota</taxon>
        <taxon>Viridiplantae</taxon>
        <taxon>Chlorophyta</taxon>
        <taxon>Mamiellophyceae</taxon>
        <taxon>Mamiellales</taxon>
        <taxon>Mamiellaceae</taxon>
        <taxon>Micromonas</taxon>
    </lineage>
</organism>
<keyword evidence="7" id="KW-0808">Transferase</keyword>
<evidence type="ECO:0000256" key="7">
    <source>
        <dbReference type="ARBA" id="ARBA00022679"/>
    </source>
</evidence>
<dbReference type="GO" id="GO:0004144">
    <property type="term" value="F:diacylglycerol O-acyltransferase activity"/>
    <property type="evidence" value="ECO:0007669"/>
    <property type="project" value="UniProtKB-EC"/>
</dbReference>
<gene>
    <name evidence="16" type="ORF">MICPUCDRAFT_58289</name>
</gene>
<evidence type="ECO:0000256" key="12">
    <source>
        <dbReference type="ARBA" id="ARBA00023098"/>
    </source>
</evidence>
<evidence type="ECO:0000256" key="15">
    <source>
        <dbReference type="SAM" id="Phobius"/>
    </source>
</evidence>
<dbReference type="eggNOG" id="KOG0831">
    <property type="taxonomic scope" value="Eukaryota"/>
</dbReference>
<dbReference type="GO" id="GO:0005789">
    <property type="term" value="C:endoplasmic reticulum membrane"/>
    <property type="evidence" value="ECO:0007669"/>
    <property type="project" value="UniProtKB-SubCell"/>
</dbReference>
<dbReference type="Pfam" id="PF03982">
    <property type="entry name" value="DAGAT"/>
    <property type="match status" value="1"/>
</dbReference>
<evidence type="ECO:0000256" key="8">
    <source>
        <dbReference type="ARBA" id="ARBA00022692"/>
    </source>
</evidence>
<dbReference type="OMA" id="DWVPFRE"/>
<keyword evidence="12" id="KW-0443">Lipid metabolism</keyword>
<evidence type="ECO:0000313" key="17">
    <source>
        <dbReference type="Proteomes" id="UP000001876"/>
    </source>
</evidence>